<keyword evidence="8" id="KW-1185">Reference proteome</keyword>
<dbReference type="SMART" id="SM00387">
    <property type="entry name" value="HATPase_c"/>
    <property type="match status" value="1"/>
</dbReference>
<feature type="domain" description="Histidine kinase" evidence="5">
    <location>
        <begin position="158"/>
        <end position="371"/>
    </location>
</feature>
<dbReference type="InterPro" id="IPR005467">
    <property type="entry name" value="His_kinase_dom"/>
</dbReference>
<dbReference type="SUPFAM" id="SSF52172">
    <property type="entry name" value="CheY-like"/>
    <property type="match status" value="1"/>
</dbReference>
<dbReference type="PROSITE" id="PS50110">
    <property type="entry name" value="RESPONSE_REGULATORY"/>
    <property type="match status" value="1"/>
</dbReference>
<evidence type="ECO:0000256" key="3">
    <source>
        <dbReference type="ARBA" id="ARBA00022553"/>
    </source>
</evidence>
<dbReference type="EMBL" id="VANU01000003">
    <property type="protein sequence ID" value="TLP38353.1"/>
    <property type="molecule type" value="Genomic_DNA"/>
</dbReference>
<gene>
    <name evidence="7" type="ORF">FDK22_07715</name>
</gene>
<dbReference type="RefSeq" id="WP_138152347.1">
    <property type="nucleotide sequence ID" value="NZ_CBDDKQ010000002.1"/>
</dbReference>
<evidence type="ECO:0000313" key="7">
    <source>
        <dbReference type="EMBL" id="TLP38353.1"/>
    </source>
</evidence>
<dbReference type="Gene3D" id="1.10.287.130">
    <property type="match status" value="1"/>
</dbReference>
<dbReference type="Gene3D" id="3.30.565.10">
    <property type="entry name" value="Histidine kinase-like ATPase, C-terminal domain"/>
    <property type="match status" value="1"/>
</dbReference>
<dbReference type="SUPFAM" id="SSF47384">
    <property type="entry name" value="Homodimeric domain of signal transducing histidine kinase"/>
    <property type="match status" value="1"/>
</dbReference>
<dbReference type="PRINTS" id="PR00344">
    <property type="entry name" value="BCTRLSENSOR"/>
</dbReference>
<dbReference type="PROSITE" id="PS50109">
    <property type="entry name" value="HIS_KIN"/>
    <property type="match status" value="1"/>
</dbReference>
<dbReference type="InterPro" id="IPR011006">
    <property type="entry name" value="CheY-like_superfamily"/>
</dbReference>
<dbReference type="SUPFAM" id="SSF55874">
    <property type="entry name" value="ATPase domain of HSP90 chaperone/DNA topoisomerase II/histidine kinase"/>
    <property type="match status" value="1"/>
</dbReference>
<dbReference type="OrthoDB" id="9805967at2"/>
<dbReference type="InterPro" id="IPR003594">
    <property type="entry name" value="HATPase_dom"/>
</dbReference>
<dbReference type="Pfam" id="PF02518">
    <property type="entry name" value="HATPase_c"/>
    <property type="match status" value="1"/>
</dbReference>
<feature type="modified residue" description="4-aspartylphosphate" evidence="4">
    <location>
        <position position="55"/>
    </location>
</feature>
<comment type="catalytic activity">
    <reaction evidence="1">
        <text>ATP + protein L-histidine = ADP + protein N-phospho-L-histidine.</text>
        <dbReference type="EC" id="2.7.13.3"/>
    </reaction>
</comment>
<dbReference type="PANTHER" id="PTHR43547:SF2">
    <property type="entry name" value="HYBRID SIGNAL TRANSDUCTION HISTIDINE KINASE C"/>
    <property type="match status" value="1"/>
</dbReference>
<keyword evidence="7" id="KW-0808">Transferase</keyword>
<keyword evidence="7" id="KW-0418">Kinase</keyword>
<dbReference type="InterPro" id="IPR001789">
    <property type="entry name" value="Sig_transdc_resp-reg_receiver"/>
</dbReference>
<dbReference type="SMART" id="SM00388">
    <property type="entry name" value="HisKA"/>
    <property type="match status" value="1"/>
</dbReference>
<dbReference type="Gene3D" id="3.40.50.2300">
    <property type="match status" value="1"/>
</dbReference>
<dbReference type="EC" id="2.7.13.3" evidence="2"/>
<dbReference type="Pfam" id="PF00072">
    <property type="entry name" value="Response_reg"/>
    <property type="match status" value="1"/>
</dbReference>
<sequence>MENRFSILIIDDVEENIYSLKLLIEEFDVDIYSALSASEGISVLTKHPVDLILCDIQMPDIDGFQFAEYIKGIENLKNIPIIFVTGIYDKDSYQQRGYDLGAIEYITKPIDDVLLTSKLKVYIDLFNKNKETKESLELANKLVVHNTKMASIGEMIGVISHQLKQPLNVLSLYCEDIKYSYDYGDLDKETIDDFSVNTKKQIHHMKDTIDGFLGFFNPNKPKENFSVIESLKDSLALMHSHLDKNKVILHEKFEDDFLLNGITMELSQVVMNFITNSIQAFNEREIEQRNIEIRCYSENGKNYITFTDDAGGIKEDNLEKIFDPYFTTKSEGSGIGLYMVKLVITKTFGGKLSLENFEKGVRFILEFDKVD</sequence>
<evidence type="ECO:0000259" key="6">
    <source>
        <dbReference type="PROSITE" id="PS50110"/>
    </source>
</evidence>
<dbReference type="AlphaFoldDB" id="A0A5R8Y178"/>
<dbReference type="InterPro" id="IPR036890">
    <property type="entry name" value="HATPase_C_sf"/>
</dbReference>
<dbReference type="InterPro" id="IPR003661">
    <property type="entry name" value="HisK_dim/P_dom"/>
</dbReference>
<name>A0A5R8Y178_9BACT</name>
<evidence type="ECO:0000256" key="1">
    <source>
        <dbReference type="ARBA" id="ARBA00000085"/>
    </source>
</evidence>
<comment type="caution">
    <text evidence="7">The sequence shown here is derived from an EMBL/GenBank/DDBJ whole genome shotgun (WGS) entry which is preliminary data.</text>
</comment>
<dbReference type="PANTHER" id="PTHR43547">
    <property type="entry name" value="TWO-COMPONENT HISTIDINE KINASE"/>
    <property type="match status" value="1"/>
</dbReference>
<reference evidence="7 8" key="1">
    <citation type="submission" date="2019-05" db="EMBL/GenBank/DDBJ databases">
        <title>Arcobacter sp. nov., isolated from sea sediment.</title>
        <authorList>
            <person name="Kim W."/>
        </authorList>
    </citation>
    <scope>NUCLEOTIDE SEQUENCE [LARGE SCALE GENOMIC DNA]</scope>
    <source>
        <strain evidence="7 8">CAU 1517</strain>
    </source>
</reference>
<evidence type="ECO:0000313" key="8">
    <source>
        <dbReference type="Proteomes" id="UP000308901"/>
    </source>
</evidence>
<proteinExistence type="predicted"/>
<dbReference type="SMART" id="SM00448">
    <property type="entry name" value="REC"/>
    <property type="match status" value="1"/>
</dbReference>
<protein>
    <recommendedName>
        <fullName evidence="2">histidine kinase</fullName>
        <ecNumber evidence="2">2.7.13.3</ecNumber>
    </recommendedName>
</protein>
<organism evidence="7 8">
    <name type="scientific">Arcobacter arenosus</name>
    <dbReference type="NCBI Taxonomy" id="2576037"/>
    <lineage>
        <taxon>Bacteria</taxon>
        <taxon>Pseudomonadati</taxon>
        <taxon>Campylobacterota</taxon>
        <taxon>Epsilonproteobacteria</taxon>
        <taxon>Campylobacterales</taxon>
        <taxon>Arcobacteraceae</taxon>
        <taxon>Arcobacter</taxon>
    </lineage>
</organism>
<dbReference type="InterPro" id="IPR004358">
    <property type="entry name" value="Sig_transdc_His_kin-like_C"/>
</dbReference>
<dbReference type="CDD" id="cd00082">
    <property type="entry name" value="HisKA"/>
    <property type="match status" value="1"/>
</dbReference>
<keyword evidence="3 4" id="KW-0597">Phosphoprotein</keyword>
<accession>A0A5R8Y178</accession>
<dbReference type="GO" id="GO:0000155">
    <property type="term" value="F:phosphorelay sensor kinase activity"/>
    <property type="evidence" value="ECO:0007669"/>
    <property type="project" value="InterPro"/>
</dbReference>
<feature type="domain" description="Response regulatory" evidence="6">
    <location>
        <begin position="6"/>
        <end position="123"/>
    </location>
</feature>
<evidence type="ECO:0000259" key="5">
    <source>
        <dbReference type="PROSITE" id="PS50109"/>
    </source>
</evidence>
<evidence type="ECO:0000256" key="2">
    <source>
        <dbReference type="ARBA" id="ARBA00012438"/>
    </source>
</evidence>
<dbReference type="InterPro" id="IPR036097">
    <property type="entry name" value="HisK_dim/P_sf"/>
</dbReference>
<dbReference type="Proteomes" id="UP000308901">
    <property type="component" value="Unassembled WGS sequence"/>
</dbReference>
<evidence type="ECO:0000256" key="4">
    <source>
        <dbReference type="PROSITE-ProRule" id="PRU00169"/>
    </source>
</evidence>